<accession>A0A1G2LAV4</accession>
<dbReference type="AlphaFoldDB" id="A0A1G2LAV4"/>
<proteinExistence type="predicted"/>
<feature type="domain" description="PEGA" evidence="2">
    <location>
        <begin position="47"/>
        <end position="113"/>
    </location>
</feature>
<evidence type="ECO:0000313" key="4">
    <source>
        <dbReference type="Proteomes" id="UP000178977"/>
    </source>
</evidence>
<evidence type="ECO:0000313" key="3">
    <source>
        <dbReference type="EMBL" id="OHA08765.1"/>
    </source>
</evidence>
<protein>
    <recommendedName>
        <fullName evidence="2">PEGA domain-containing protein</fullName>
    </recommendedName>
</protein>
<feature type="transmembrane region" description="Helical" evidence="1">
    <location>
        <begin position="12"/>
        <end position="31"/>
    </location>
</feature>
<dbReference type="SUPFAM" id="SSF82171">
    <property type="entry name" value="DPP6 N-terminal domain-like"/>
    <property type="match status" value="1"/>
</dbReference>
<comment type="caution">
    <text evidence="3">The sequence shown here is derived from an EMBL/GenBank/DDBJ whole genome shotgun (WGS) entry which is preliminary data.</text>
</comment>
<sequence length="463" mass="51109">MPALEKGLRRRLFYTMAVLFAVVTPLALLYSRGYVFDFASRDIVSTGGIFVKAVQPGVRVTIDPDITRETSFLSRGALITSLLPRRYTVRVEKDGYRPWEKTLTVRNEEVLEFRNIFLPPATITPAVAFTAPQNGPGEIFPLAERREALLAISAASGARTLFVVDPETGRSNLNFIGIHAWAWAPKTATFILGRRSSGGTTQWFRFRWIADGREEQIRFRGLPAAFSADAVTPHPAEPEQFYFSAGGSLFLQGNATVPIPIAEALLAYAIGDTRIYYLSKNGFFVESNLLGQDVKILGRKGLFISDEEPARIAIAPSGVVLIRDSSGALFLYEPGEDAELQFVAGNILGFAVAPEGDRMLFWDAAGISMFWLRENREQPFDLARTRQRIIGATEPIIGAAFNENGSHILFATRSGIRMVETDVRGAANSYDLVGSPVDSFALDPKTLAFSWTRGPNLFRARLQ</sequence>
<reference evidence="3 4" key="1">
    <citation type="journal article" date="2016" name="Nat. Commun.">
        <title>Thousands of microbial genomes shed light on interconnected biogeochemical processes in an aquifer system.</title>
        <authorList>
            <person name="Anantharaman K."/>
            <person name="Brown C.T."/>
            <person name="Hug L.A."/>
            <person name="Sharon I."/>
            <person name="Castelle C.J."/>
            <person name="Probst A.J."/>
            <person name="Thomas B.C."/>
            <person name="Singh A."/>
            <person name="Wilkins M.J."/>
            <person name="Karaoz U."/>
            <person name="Brodie E.L."/>
            <person name="Williams K.H."/>
            <person name="Hubbard S.S."/>
            <person name="Banfield J.F."/>
        </authorList>
    </citation>
    <scope>NUCLEOTIDE SEQUENCE [LARGE SCALE GENOMIC DNA]</scope>
</reference>
<organism evidence="3 4">
    <name type="scientific">Candidatus Sungbacteria bacterium RIFCSPLOWO2_01_FULL_60_25</name>
    <dbReference type="NCBI Taxonomy" id="1802281"/>
    <lineage>
        <taxon>Bacteria</taxon>
        <taxon>Candidatus Sungiibacteriota</taxon>
    </lineage>
</organism>
<dbReference type="Gene3D" id="2.60.40.1120">
    <property type="entry name" value="Carboxypeptidase-like, regulatory domain"/>
    <property type="match status" value="1"/>
</dbReference>
<dbReference type="Pfam" id="PF08308">
    <property type="entry name" value="PEGA"/>
    <property type="match status" value="1"/>
</dbReference>
<name>A0A1G2LAV4_9BACT</name>
<evidence type="ECO:0000256" key="1">
    <source>
        <dbReference type="SAM" id="Phobius"/>
    </source>
</evidence>
<dbReference type="Proteomes" id="UP000178977">
    <property type="component" value="Unassembled WGS sequence"/>
</dbReference>
<keyword evidence="1" id="KW-1133">Transmembrane helix</keyword>
<dbReference type="EMBL" id="MHQT01000035">
    <property type="protein sequence ID" value="OHA08765.1"/>
    <property type="molecule type" value="Genomic_DNA"/>
</dbReference>
<dbReference type="InterPro" id="IPR013229">
    <property type="entry name" value="PEGA"/>
</dbReference>
<keyword evidence="1" id="KW-0472">Membrane</keyword>
<gene>
    <name evidence="3" type="ORF">A3A44_01835</name>
</gene>
<dbReference type="STRING" id="1802281.A3A44_01835"/>
<keyword evidence="1" id="KW-0812">Transmembrane</keyword>
<evidence type="ECO:0000259" key="2">
    <source>
        <dbReference type="Pfam" id="PF08308"/>
    </source>
</evidence>